<evidence type="ECO:0000256" key="2">
    <source>
        <dbReference type="ARBA" id="ARBA00022884"/>
    </source>
</evidence>
<protein>
    <recommendedName>
        <fullName evidence="5">Small ribosomal subunit protein bS18c</fullName>
    </recommendedName>
    <alternativeName>
        <fullName evidence="6">30S ribosomal protein S18, chloroplastic</fullName>
    </alternativeName>
</protein>
<keyword evidence="1" id="KW-0699">rRNA-binding</keyword>
<keyword evidence="3 7" id="KW-0689">Ribosomal protein</keyword>
<dbReference type="NCBIfam" id="TIGR00165">
    <property type="entry name" value="S18"/>
    <property type="match status" value="1"/>
</dbReference>
<accession>R0I7F4</accession>
<evidence type="ECO:0000313" key="10">
    <source>
        <dbReference type="Proteomes" id="UP000029121"/>
    </source>
</evidence>
<evidence type="ECO:0000256" key="1">
    <source>
        <dbReference type="ARBA" id="ARBA00022730"/>
    </source>
</evidence>
<dbReference type="STRING" id="81985.R0I7F4"/>
<feature type="region of interest" description="Disordered" evidence="8">
    <location>
        <begin position="89"/>
        <end position="109"/>
    </location>
</feature>
<evidence type="ECO:0000256" key="4">
    <source>
        <dbReference type="ARBA" id="ARBA00023274"/>
    </source>
</evidence>
<comment type="similarity">
    <text evidence="7">Belongs to the bacterial ribosomal protein bS18 family.</text>
</comment>
<dbReference type="Proteomes" id="UP000029121">
    <property type="component" value="Unassembled WGS sequence"/>
</dbReference>
<dbReference type="InterPro" id="IPR001648">
    <property type="entry name" value="Ribosomal_bS18"/>
</dbReference>
<keyword evidence="2" id="KW-0694">RNA-binding</keyword>
<dbReference type="GO" id="GO:0003735">
    <property type="term" value="F:structural constituent of ribosome"/>
    <property type="evidence" value="ECO:0007669"/>
    <property type="project" value="InterPro"/>
</dbReference>
<feature type="region of interest" description="Disordered" evidence="8">
    <location>
        <begin position="140"/>
        <end position="172"/>
    </location>
</feature>
<dbReference type="PANTHER" id="PTHR13479">
    <property type="entry name" value="30S RIBOSOMAL PROTEIN S18"/>
    <property type="match status" value="1"/>
</dbReference>
<feature type="compositionally biased region" description="Low complexity" evidence="8">
    <location>
        <begin position="143"/>
        <end position="159"/>
    </location>
</feature>
<dbReference type="PRINTS" id="PR00974">
    <property type="entry name" value="RIBOSOMALS18"/>
</dbReference>
<gene>
    <name evidence="9" type="ORF">CARUB_v10009750mg</name>
</gene>
<dbReference type="PANTHER" id="PTHR13479:SF65">
    <property type="entry name" value="F10K1.8 PROTEIN"/>
    <property type="match status" value="1"/>
</dbReference>
<dbReference type="FunFam" id="4.10.640.10:FF:000009">
    <property type="entry name" value="Ribosomal protein S18"/>
    <property type="match status" value="1"/>
</dbReference>
<dbReference type="EMBL" id="KB870805">
    <property type="protein sequence ID" value="EOA38264.1"/>
    <property type="molecule type" value="Genomic_DNA"/>
</dbReference>
<evidence type="ECO:0000256" key="5">
    <source>
        <dbReference type="ARBA" id="ARBA00035266"/>
    </source>
</evidence>
<dbReference type="eggNOG" id="KOG3162">
    <property type="taxonomic scope" value="Eukaryota"/>
</dbReference>
<proteinExistence type="inferred from homology"/>
<evidence type="ECO:0000313" key="9">
    <source>
        <dbReference type="EMBL" id="EOA38264.1"/>
    </source>
</evidence>
<keyword evidence="4 7" id="KW-0687">Ribonucleoprotein</keyword>
<evidence type="ECO:0000256" key="8">
    <source>
        <dbReference type="SAM" id="MobiDB-lite"/>
    </source>
</evidence>
<evidence type="ECO:0000256" key="3">
    <source>
        <dbReference type="ARBA" id="ARBA00022980"/>
    </source>
</evidence>
<dbReference type="GO" id="GO:0070181">
    <property type="term" value="F:small ribosomal subunit rRNA binding"/>
    <property type="evidence" value="ECO:0007669"/>
    <property type="project" value="TreeGrafter"/>
</dbReference>
<reference evidence="10" key="1">
    <citation type="journal article" date="2013" name="Nat. Genet.">
        <title>The Capsella rubella genome and the genomic consequences of rapid mating system evolution.</title>
        <authorList>
            <person name="Slotte T."/>
            <person name="Hazzouri K.M."/>
            <person name="Agren J.A."/>
            <person name="Koenig D."/>
            <person name="Maumus F."/>
            <person name="Guo Y.L."/>
            <person name="Steige K."/>
            <person name="Platts A.E."/>
            <person name="Escobar J.S."/>
            <person name="Newman L.K."/>
            <person name="Wang W."/>
            <person name="Mandakova T."/>
            <person name="Vello E."/>
            <person name="Smith L.M."/>
            <person name="Henz S.R."/>
            <person name="Steffen J."/>
            <person name="Takuno S."/>
            <person name="Brandvain Y."/>
            <person name="Coop G."/>
            <person name="Andolfatto P."/>
            <person name="Hu T.T."/>
            <person name="Blanchette M."/>
            <person name="Clark R.M."/>
            <person name="Quesneville H."/>
            <person name="Nordborg M."/>
            <person name="Gaut B.S."/>
            <person name="Lysak M.A."/>
            <person name="Jenkins J."/>
            <person name="Grimwood J."/>
            <person name="Chapman J."/>
            <person name="Prochnik S."/>
            <person name="Shu S."/>
            <person name="Rokhsar D."/>
            <person name="Schmutz J."/>
            <person name="Weigel D."/>
            <person name="Wright S.I."/>
        </authorList>
    </citation>
    <scope>NUCLEOTIDE SEQUENCE [LARGE SCALE GENOMIC DNA]</scope>
    <source>
        <strain evidence="10">cv. Monte Gargano</strain>
    </source>
</reference>
<dbReference type="InterPro" id="IPR036870">
    <property type="entry name" value="Ribosomal_bS18_sf"/>
</dbReference>
<dbReference type="Gene3D" id="4.10.640.10">
    <property type="entry name" value="Ribosomal protein S18"/>
    <property type="match status" value="1"/>
</dbReference>
<evidence type="ECO:0000256" key="6">
    <source>
        <dbReference type="ARBA" id="ARBA00035368"/>
    </source>
</evidence>
<evidence type="ECO:0000256" key="7">
    <source>
        <dbReference type="RuleBase" id="RU003910"/>
    </source>
</evidence>
<name>R0I7F4_9BRAS</name>
<dbReference type="SUPFAM" id="SSF46911">
    <property type="entry name" value="Ribosomal protein S18"/>
    <property type="match status" value="1"/>
</dbReference>
<organism evidence="9 10">
    <name type="scientific">Capsella rubella</name>
    <dbReference type="NCBI Taxonomy" id="81985"/>
    <lineage>
        <taxon>Eukaryota</taxon>
        <taxon>Viridiplantae</taxon>
        <taxon>Streptophyta</taxon>
        <taxon>Embryophyta</taxon>
        <taxon>Tracheophyta</taxon>
        <taxon>Spermatophyta</taxon>
        <taxon>Magnoliopsida</taxon>
        <taxon>eudicotyledons</taxon>
        <taxon>Gunneridae</taxon>
        <taxon>Pentapetalae</taxon>
        <taxon>rosids</taxon>
        <taxon>malvids</taxon>
        <taxon>Brassicales</taxon>
        <taxon>Brassicaceae</taxon>
        <taxon>Camelineae</taxon>
        <taxon>Capsella</taxon>
    </lineage>
</organism>
<sequence>MGALRALFRPPRMDIIKNSLEPTTKANPRASPPHSHQTSDELSSVPAKTSDRNFFLKNPKSWKMRIARFAIRSVNDVTLLRSFRPTVSRSLSTNANEDPSKNRSSFDSSDNIDSMFGDFTGNDEKSSGFFQHLGRAERDKRGFSGYNRSGGSRYSAGGSMNRDETFDPSSDGVDGKLKEAALFCNMDEGDGLKEYSFRPDFNTKGLNNFARMQKQLQNPRLNNNKSEVTTEEVLKNADFRNVRFLANFITEAGIIIKRKQTGISAKAQRKIAREIKTARAFGLMPFTTMGTKAFQFGKTMENRDQDFEYEVLDDDDEFDEGNA</sequence>
<dbReference type="HAMAP" id="MF_00270">
    <property type="entry name" value="Ribosomal_bS18"/>
    <property type="match status" value="1"/>
</dbReference>
<feature type="region of interest" description="Disordered" evidence="8">
    <location>
        <begin position="19"/>
        <end position="47"/>
    </location>
</feature>
<dbReference type="AlphaFoldDB" id="R0I7F4"/>
<dbReference type="GO" id="GO:0005763">
    <property type="term" value="C:mitochondrial small ribosomal subunit"/>
    <property type="evidence" value="ECO:0007669"/>
    <property type="project" value="TreeGrafter"/>
</dbReference>
<keyword evidence="10" id="KW-1185">Reference proteome</keyword>
<dbReference type="Pfam" id="PF01084">
    <property type="entry name" value="Ribosomal_S18"/>
    <property type="match status" value="1"/>
</dbReference>
<dbReference type="GO" id="GO:0006412">
    <property type="term" value="P:translation"/>
    <property type="evidence" value="ECO:0007669"/>
    <property type="project" value="InterPro"/>
</dbReference>